<evidence type="ECO:0000256" key="2">
    <source>
        <dbReference type="SAM" id="Phobius"/>
    </source>
</evidence>
<sequence length="322" mass="34582">MSSRRPDPMSPTSANGDGDAPVEASDVHVHASASPTHGGASEDKGPANASGDVGHSAKDGDAAAIDMGVYGQNQSLAEQDRHQYEEARRAADEYDGVAAGVQPSVMTSGTDLGVTVAEGQVVGVTDADGRWTDHPLRLMLGDTEDRYIVVPYSRLNGLCIIVNIIIAAVCFGANREGTDVLTLIVGAVAAVMAVVMLWMTRQVQLVFNRADNHFRVEERRLLRFCCGPAIPFEAPFDDLFGAGFDGTIGSPGDLYIDVANTHIAIGHRLYETRVQMMAEVMPWRAYIAGLRGMSPQEFEVAMMLRHVAGTILQRAARDTVRV</sequence>
<evidence type="ECO:0000256" key="1">
    <source>
        <dbReference type="SAM" id="MobiDB-lite"/>
    </source>
</evidence>
<keyword evidence="2" id="KW-0472">Membrane</keyword>
<organism evidence="3">
    <name type="scientific">Neobodo designis</name>
    <name type="common">Flagellated protozoan</name>
    <name type="synonym">Bodo designis</name>
    <dbReference type="NCBI Taxonomy" id="312471"/>
    <lineage>
        <taxon>Eukaryota</taxon>
        <taxon>Discoba</taxon>
        <taxon>Euglenozoa</taxon>
        <taxon>Kinetoplastea</taxon>
        <taxon>Metakinetoplastina</taxon>
        <taxon>Neobodonida</taxon>
        <taxon>Neobodo</taxon>
    </lineage>
</organism>
<protein>
    <submittedName>
        <fullName evidence="3">Uncharacterized protein</fullName>
    </submittedName>
</protein>
<name>A0A7S1L4L8_NEODS</name>
<keyword evidence="2" id="KW-1133">Transmembrane helix</keyword>
<feature type="transmembrane region" description="Helical" evidence="2">
    <location>
        <begin position="155"/>
        <end position="174"/>
    </location>
</feature>
<keyword evidence="2" id="KW-0812">Transmembrane</keyword>
<gene>
    <name evidence="3" type="ORF">NDES1114_LOCUS3413</name>
</gene>
<accession>A0A7S1L4L8</accession>
<evidence type="ECO:0000313" key="3">
    <source>
        <dbReference type="EMBL" id="CAD9093996.1"/>
    </source>
</evidence>
<dbReference type="AlphaFoldDB" id="A0A7S1L4L8"/>
<dbReference type="EMBL" id="HBGF01005015">
    <property type="protein sequence ID" value="CAD9093996.1"/>
    <property type="molecule type" value="Transcribed_RNA"/>
</dbReference>
<feature type="transmembrane region" description="Helical" evidence="2">
    <location>
        <begin position="180"/>
        <end position="199"/>
    </location>
</feature>
<feature type="region of interest" description="Disordered" evidence="1">
    <location>
        <begin position="1"/>
        <end position="59"/>
    </location>
</feature>
<proteinExistence type="predicted"/>
<reference evidence="3" key="1">
    <citation type="submission" date="2021-01" db="EMBL/GenBank/DDBJ databases">
        <authorList>
            <person name="Corre E."/>
            <person name="Pelletier E."/>
            <person name="Niang G."/>
            <person name="Scheremetjew M."/>
            <person name="Finn R."/>
            <person name="Kale V."/>
            <person name="Holt S."/>
            <person name="Cochrane G."/>
            <person name="Meng A."/>
            <person name="Brown T."/>
            <person name="Cohen L."/>
        </authorList>
    </citation>
    <scope>NUCLEOTIDE SEQUENCE</scope>
    <source>
        <strain evidence="3">CCAP 1951/1</strain>
    </source>
</reference>